<gene>
    <name evidence="3" type="ORF">SAMN04488503_1368</name>
</gene>
<feature type="signal peptide" evidence="1">
    <location>
        <begin position="1"/>
        <end position="20"/>
    </location>
</feature>
<feature type="domain" description="AB hydrolase-1" evidence="2">
    <location>
        <begin position="50"/>
        <end position="245"/>
    </location>
</feature>
<protein>
    <recommendedName>
        <fullName evidence="2">AB hydrolase-1 domain-containing protein</fullName>
    </recommendedName>
</protein>
<keyword evidence="1" id="KW-0732">Signal</keyword>
<proteinExistence type="predicted"/>
<evidence type="ECO:0000259" key="2">
    <source>
        <dbReference type="Pfam" id="PF12697"/>
    </source>
</evidence>
<reference evidence="3 4" key="1">
    <citation type="submission" date="2017-06" db="EMBL/GenBank/DDBJ databases">
        <authorList>
            <person name="Kim H.J."/>
            <person name="Triplett B.A."/>
        </authorList>
    </citation>
    <scope>NUCLEOTIDE SEQUENCE [LARGE SCALE GENOMIC DNA]</scope>
    <source>
        <strain evidence="3 4">DSM 13116</strain>
    </source>
</reference>
<name>A0A238ZB29_9BACT</name>
<evidence type="ECO:0000313" key="4">
    <source>
        <dbReference type="Proteomes" id="UP000198324"/>
    </source>
</evidence>
<evidence type="ECO:0000313" key="3">
    <source>
        <dbReference type="EMBL" id="SNR80178.1"/>
    </source>
</evidence>
<evidence type="ECO:0000256" key="1">
    <source>
        <dbReference type="SAM" id="SignalP"/>
    </source>
</evidence>
<sequence length="269" mass="29316">MLRPLARFFACLVFVGLAVAAAPHGAFCQERLGVVLLHDKNEHPEKQLDELERQLRNTGFSVLVPEMPWSRRRGFDATYQQALLEIGLAVEELRLGGATQVALVGHGLGANAALGYAASRGGVCGLVALAPSHDPERHREVFLPDVRKARNLLSTNGRTARSLFTDIAQDKDYDLSTTAEVYLSFNDPDGAAVMPRSCAALKSPLPLLWVVGLGDPLRHLGRAYAFSKAPAHRMSRYEEVEADHAGVPKKASRLTAEWLRDMVCAPACP</sequence>
<accession>A0A238ZB29</accession>
<dbReference type="SUPFAM" id="SSF53474">
    <property type="entry name" value="alpha/beta-Hydrolases"/>
    <property type="match status" value="1"/>
</dbReference>
<dbReference type="InterPro" id="IPR029058">
    <property type="entry name" value="AB_hydrolase_fold"/>
</dbReference>
<keyword evidence="4" id="KW-1185">Reference proteome</keyword>
<dbReference type="AlphaFoldDB" id="A0A238ZB29"/>
<dbReference type="Gene3D" id="3.40.50.1820">
    <property type="entry name" value="alpha/beta hydrolase"/>
    <property type="match status" value="1"/>
</dbReference>
<organism evidence="3 4">
    <name type="scientific">Humidesulfovibrio mexicanus</name>
    <dbReference type="NCBI Taxonomy" id="147047"/>
    <lineage>
        <taxon>Bacteria</taxon>
        <taxon>Pseudomonadati</taxon>
        <taxon>Thermodesulfobacteriota</taxon>
        <taxon>Desulfovibrionia</taxon>
        <taxon>Desulfovibrionales</taxon>
        <taxon>Desulfovibrionaceae</taxon>
        <taxon>Humidesulfovibrio</taxon>
    </lineage>
</organism>
<dbReference type="InterPro" id="IPR000073">
    <property type="entry name" value="AB_hydrolase_1"/>
</dbReference>
<feature type="chain" id="PRO_5012353557" description="AB hydrolase-1 domain-containing protein" evidence="1">
    <location>
        <begin position="21"/>
        <end position="269"/>
    </location>
</feature>
<dbReference type="EMBL" id="FZOC01000002">
    <property type="protein sequence ID" value="SNR80178.1"/>
    <property type="molecule type" value="Genomic_DNA"/>
</dbReference>
<dbReference type="Proteomes" id="UP000198324">
    <property type="component" value="Unassembled WGS sequence"/>
</dbReference>
<dbReference type="Pfam" id="PF12697">
    <property type="entry name" value="Abhydrolase_6"/>
    <property type="match status" value="1"/>
</dbReference>